<dbReference type="InterPro" id="IPR018759">
    <property type="entry name" value="BBP2_2"/>
</dbReference>
<dbReference type="STRING" id="619304.SAMN05421760_103130"/>
<evidence type="ECO:0000256" key="2">
    <source>
        <dbReference type="ARBA" id="ARBA00022729"/>
    </source>
</evidence>
<dbReference type="PANTHER" id="PTHR34001:SF3">
    <property type="entry name" value="BLL7405 PROTEIN"/>
    <property type="match status" value="1"/>
</dbReference>
<evidence type="ECO:0000256" key="1">
    <source>
        <dbReference type="ARBA" id="ARBA00004370"/>
    </source>
</evidence>
<gene>
    <name evidence="6" type="ORF">SAMN05421760_103130</name>
</gene>
<name>A0A1N7L0S0_9GAMM</name>
<feature type="domain" description="Outer membrane protein beta-barrel" evidence="5">
    <location>
        <begin position="460"/>
        <end position="662"/>
    </location>
</feature>
<dbReference type="Gene3D" id="2.40.160.20">
    <property type="match status" value="2"/>
</dbReference>
<organism evidence="6 7">
    <name type="scientific">Neptunomonas antarctica</name>
    <dbReference type="NCBI Taxonomy" id="619304"/>
    <lineage>
        <taxon>Bacteria</taxon>
        <taxon>Pseudomonadati</taxon>
        <taxon>Pseudomonadota</taxon>
        <taxon>Gammaproteobacteria</taxon>
        <taxon>Oceanospirillales</taxon>
        <taxon>Oceanospirillaceae</taxon>
        <taxon>Neptunomonas</taxon>
    </lineage>
</organism>
<dbReference type="OrthoDB" id="5567701at2"/>
<dbReference type="InterPro" id="IPR051692">
    <property type="entry name" value="OMP-like"/>
</dbReference>
<comment type="subcellular location">
    <subcellularLocation>
        <location evidence="1">Membrane</location>
    </subcellularLocation>
</comment>
<dbReference type="Proteomes" id="UP000185999">
    <property type="component" value="Unassembled WGS sequence"/>
</dbReference>
<reference evidence="7" key="1">
    <citation type="submission" date="2017-01" db="EMBL/GenBank/DDBJ databases">
        <authorList>
            <person name="Varghese N."/>
            <person name="Submissions S."/>
        </authorList>
    </citation>
    <scope>NUCLEOTIDE SEQUENCE [LARGE SCALE GENOMIC DNA]</scope>
    <source>
        <strain evidence="7">DSM 22306</strain>
    </source>
</reference>
<evidence type="ECO:0000259" key="5">
    <source>
        <dbReference type="Pfam" id="PF13505"/>
    </source>
</evidence>
<feature type="domain" description="Outer membrane protein beta-barrel" evidence="5">
    <location>
        <begin position="676"/>
        <end position="873"/>
    </location>
</feature>
<dbReference type="PANTHER" id="PTHR34001">
    <property type="entry name" value="BLL7405 PROTEIN"/>
    <property type="match status" value="1"/>
</dbReference>
<dbReference type="SUPFAM" id="SSF56925">
    <property type="entry name" value="OMPA-like"/>
    <property type="match status" value="2"/>
</dbReference>
<dbReference type="Pfam" id="PF10082">
    <property type="entry name" value="BBP2_2"/>
    <property type="match status" value="1"/>
</dbReference>
<keyword evidence="2 4" id="KW-0732">Signal</keyword>
<evidence type="ECO:0000256" key="4">
    <source>
        <dbReference type="SAM" id="SignalP"/>
    </source>
</evidence>
<dbReference type="InterPro" id="IPR011250">
    <property type="entry name" value="OMP/PagP_B-barrel"/>
</dbReference>
<proteinExistence type="predicted"/>
<dbReference type="GO" id="GO:0016020">
    <property type="term" value="C:membrane"/>
    <property type="evidence" value="ECO:0007669"/>
    <property type="project" value="UniProtKB-SubCell"/>
</dbReference>
<dbReference type="EMBL" id="FTOE01000003">
    <property type="protein sequence ID" value="SIS67449.1"/>
    <property type="molecule type" value="Genomic_DNA"/>
</dbReference>
<dbReference type="Pfam" id="PF13505">
    <property type="entry name" value="OMP_b-brl"/>
    <property type="match status" value="2"/>
</dbReference>
<evidence type="ECO:0000313" key="6">
    <source>
        <dbReference type="EMBL" id="SIS67449.1"/>
    </source>
</evidence>
<keyword evidence="7" id="KW-1185">Reference proteome</keyword>
<keyword evidence="3" id="KW-0472">Membrane</keyword>
<dbReference type="AlphaFoldDB" id="A0A1N7L0S0"/>
<accession>A0A1N7L0S0</accession>
<evidence type="ECO:0000313" key="7">
    <source>
        <dbReference type="Proteomes" id="UP000185999"/>
    </source>
</evidence>
<evidence type="ECO:0000256" key="3">
    <source>
        <dbReference type="ARBA" id="ARBA00023136"/>
    </source>
</evidence>
<feature type="signal peptide" evidence="4">
    <location>
        <begin position="1"/>
        <end position="32"/>
    </location>
</feature>
<protein>
    <recommendedName>
        <fullName evidence="5">Outer membrane protein beta-barrel domain-containing protein</fullName>
    </recommendedName>
</protein>
<sequence length="873" mass="96464">MNQKLTLASAIAKTIFLTVPVTTVFLSTAVYAAEQINQLTPDETPAMASEEPQDDDAALQEHRIGSFVAQPQLTLFLGHEDNIFAEHNDEKSDQIHGLAGSFSLDSDWQQHKLNASAGFESGRYNKYDTENYDDYWITTEGRYDINPQTNIFAGLGLSEEHEERGSLDDLFGDAPTTYTSLQAHAGVSHQWDNYSFRLGSTFEKLDFDNVGGSALSNDDRDRDLVGLGGRLSYKVSPRFQPFLQVVIDKRDYDSELDDNGYSRDSDGYRFSLGAEGRLSNTVSGEAHIGYIRQDYDDSRFSNVDELDLGGNLKWQLSPYTQFNAYVKRTLEETTLAGASGNLLTTAGANIKHHISRNGVVTADVTVGSEEYQGTSRDSSIFDAGLSYRHYITNSIYLDTRYRIKGRDSSETRLGDSMGDSANQANIQDYDDYYSNEIFFTLGALLYPVRDSSRPPLSIVTPEFAAVRWSGGYLGAEYGYGAATSEVVGARDQGVDIGEYGDMGSSYDLFFGYGWRYKQWYVGLEGEYGDSGTDINHSKSKDDAQTISVSKDTSYAGAARLGYVLPSGSLMYARLGRVSTEFDTVNKVNNQATGYDDKNRQTGARYGVGVDIPANDHLFVRLDYSVTGYDSYNVDYLDNTGSPTSAVYNNDEALFKVGLGWYFDKQYESAKKVKVDRDGIYAGVQVGHGSLGSATQGIHQDNGVTSSFQGDFAAISDLSLGGFVGYGATHNKWYFAVEAEADSSETDWTHVREPGGRDFSVEKKGSYGVGVRLGYVLDNGSLLYVRGGKVKTKFNTDWNKGSSLDNKVERDDNVWGSRLGVGAEVPVTDHVSMRFDYTHTNYGEYSFVTEHSQPDAMSFKNDETLFRLGVSVTF</sequence>
<feature type="chain" id="PRO_5009943219" description="Outer membrane protein beta-barrel domain-containing protein" evidence="4">
    <location>
        <begin position="33"/>
        <end position="873"/>
    </location>
</feature>
<dbReference type="RefSeq" id="WP_054341794.1">
    <property type="nucleotide sequence ID" value="NZ_FTOE01000003.1"/>
</dbReference>
<dbReference type="InterPro" id="IPR027385">
    <property type="entry name" value="Beta-barrel_OMP"/>
</dbReference>